<name>A0A6I2KSJ1_9BURK</name>
<organism evidence="1 2">
    <name type="scientific">Duganella guangzhouensis</name>
    <dbReference type="NCBI Taxonomy" id="2666084"/>
    <lineage>
        <taxon>Bacteria</taxon>
        <taxon>Pseudomonadati</taxon>
        <taxon>Pseudomonadota</taxon>
        <taxon>Betaproteobacteria</taxon>
        <taxon>Burkholderiales</taxon>
        <taxon>Oxalobacteraceae</taxon>
        <taxon>Telluria group</taxon>
        <taxon>Duganella</taxon>
    </lineage>
</organism>
<evidence type="ECO:0000313" key="2">
    <source>
        <dbReference type="Proteomes" id="UP000433309"/>
    </source>
</evidence>
<proteinExistence type="predicted"/>
<gene>
    <name evidence="1" type="ORF">GJ699_00335</name>
</gene>
<keyword evidence="2" id="KW-1185">Reference proteome</keyword>
<dbReference type="EMBL" id="WKJK01000001">
    <property type="protein sequence ID" value="MRW88431.1"/>
    <property type="molecule type" value="Genomic_DNA"/>
</dbReference>
<comment type="caution">
    <text evidence="1">The sequence shown here is derived from an EMBL/GenBank/DDBJ whole genome shotgun (WGS) entry which is preliminary data.</text>
</comment>
<evidence type="ECO:0000313" key="1">
    <source>
        <dbReference type="EMBL" id="MRW88431.1"/>
    </source>
</evidence>
<dbReference type="AlphaFoldDB" id="A0A6I2KSJ1"/>
<protein>
    <submittedName>
        <fullName evidence="1">Uncharacterized protein</fullName>
    </submittedName>
</protein>
<dbReference type="RefSeq" id="WP_154372013.1">
    <property type="nucleotide sequence ID" value="NZ_WKJK01000001.1"/>
</dbReference>
<dbReference type="Proteomes" id="UP000433309">
    <property type="component" value="Unassembled WGS sequence"/>
</dbReference>
<sequence length="229" mass="25979">MNDMDVIGDLAPSTALMAELNANGIRIECFQGKASPVSGNGLEWACADWYRAERVFRIYLPLLCSAHQLFHELLHCYFGCIRGMELVVAVTGAEPRVQAQVATFNNDFDHIFVVQREIEEHPEAEQFWDAEFRRSYAELDLHAADVLTRYQNKMMLLKGWAVLDVAMPKSDIRSVFEMALEGYGCKEASHTMSEAIKRAGSNKRAVVEVFLEALGFDYQNLRRATYAAW</sequence>
<accession>A0A6I2KSJ1</accession>
<reference evidence="1 2" key="1">
    <citation type="submission" date="2019-11" db="EMBL/GenBank/DDBJ databases">
        <title>Novel species isolated from a subtropical stream in China.</title>
        <authorList>
            <person name="Lu H."/>
        </authorList>
    </citation>
    <scope>NUCLEOTIDE SEQUENCE [LARGE SCALE GENOMIC DNA]</scope>
    <source>
        <strain evidence="1 2">FT80W</strain>
    </source>
</reference>